<keyword evidence="1" id="KW-0472">Membrane</keyword>
<feature type="transmembrane region" description="Helical" evidence="1">
    <location>
        <begin position="20"/>
        <end position="43"/>
    </location>
</feature>
<keyword evidence="3" id="KW-1185">Reference proteome</keyword>
<evidence type="ECO:0000256" key="1">
    <source>
        <dbReference type="SAM" id="Phobius"/>
    </source>
</evidence>
<comment type="caution">
    <text evidence="2">The sequence shown here is derived from an EMBL/GenBank/DDBJ whole genome shotgun (WGS) entry which is preliminary data.</text>
</comment>
<reference evidence="2" key="1">
    <citation type="journal article" date="2021" name="IMA Fungus">
        <title>Genomic characterization of three marine fungi, including Emericellopsis atlantica sp. nov. with signatures of a generalist lifestyle and marine biomass degradation.</title>
        <authorList>
            <person name="Hagestad O.C."/>
            <person name="Hou L."/>
            <person name="Andersen J.H."/>
            <person name="Hansen E.H."/>
            <person name="Altermark B."/>
            <person name="Li C."/>
            <person name="Kuhnert E."/>
            <person name="Cox R.J."/>
            <person name="Crous P.W."/>
            <person name="Spatafora J.W."/>
            <person name="Lail K."/>
            <person name="Amirebrahimi M."/>
            <person name="Lipzen A."/>
            <person name="Pangilinan J."/>
            <person name="Andreopoulos W."/>
            <person name="Hayes R.D."/>
            <person name="Ng V."/>
            <person name="Grigoriev I.V."/>
            <person name="Jackson S.A."/>
            <person name="Sutton T.D.S."/>
            <person name="Dobson A.D.W."/>
            <person name="Rama T."/>
        </authorList>
    </citation>
    <scope>NUCLEOTIDE SEQUENCE</scope>
    <source>
        <strain evidence="2">TRa018bII</strain>
    </source>
</reference>
<name>A0A9P8C415_9HELO</name>
<dbReference type="AlphaFoldDB" id="A0A9P8C415"/>
<evidence type="ECO:0000313" key="3">
    <source>
        <dbReference type="Proteomes" id="UP000824998"/>
    </source>
</evidence>
<dbReference type="Proteomes" id="UP000824998">
    <property type="component" value="Unassembled WGS sequence"/>
</dbReference>
<keyword evidence="1" id="KW-0812">Transmembrane</keyword>
<feature type="non-terminal residue" evidence="2">
    <location>
        <position position="76"/>
    </location>
</feature>
<feature type="non-terminal residue" evidence="2">
    <location>
        <position position="1"/>
    </location>
</feature>
<evidence type="ECO:0000313" key="2">
    <source>
        <dbReference type="EMBL" id="KAG9232695.1"/>
    </source>
</evidence>
<dbReference type="EMBL" id="MU251535">
    <property type="protein sequence ID" value="KAG9232695.1"/>
    <property type="molecule type" value="Genomic_DNA"/>
</dbReference>
<sequence length="76" mass="8282">CISSHDLAAIYRCGYVTTPVLSLLLLSLSLSSLPSLASLLLIASAIGTRYTRHLTPLQYKYPLLDPHIPRILTSGM</sequence>
<protein>
    <submittedName>
        <fullName evidence="2">Uncharacterized protein</fullName>
    </submittedName>
</protein>
<proteinExistence type="predicted"/>
<accession>A0A9P8C415</accession>
<keyword evidence="1" id="KW-1133">Transmembrane helix</keyword>
<organism evidence="2 3">
    <name type="scientific">Amylocarpus encephaloides</name>
    <dbReference type="NCBI Taxonomy" id="45428"/>
    <lineage>
        <taxon>Eukaryota</taxon>
        <taxon>Fungi</taxon>
        <taxon>Dikarya</taxon>
        <taxon>Ascomycota</taxon>
        <taxon>Pezizomycotina</taxon>
        <taxon>Leotiomycetes</taxon>
        <taxon>Helotiales</taxon>
        <taxon>Helotiales incertae sedis</taxon>
        <taxon>Amylocarpus</taxon>
    </lineage>
</organism>
<gene>
    <name evidence="2" type="ORF">BJ875DRAFT_466119</name>
</gene>